<name>A0A2U1T1R0_9MICO</name>
<evidence type="ECO:0000313" key="1">
    <source>
        <dbReference type="EMBL" id="PWB97821.1"/>
    </source>
</evidence>
<proteinExistence type="predicted"/>
<protein>
    <submittedName>
        <fullName evidence="1">Uncharacterized protein</fullName>
    </submittedName>
</protein>
<organism evidence="1 2">
    <name type="scientific">Homoserinimonas hongtaonis</name>
    <dbReference type="NCBI Taxonomy" id="2079791"/>
    <lineage>
        <taxon>Bacteria</taxon>
        <taxon>Bacillati</taxon>
        <taxon>Actinomycetota</taxon>
        <taxon>Actinomycetes</taxon>
        <taxon>Micrococcales</taxon>
        <taxon>Microbacteriaceae</taxon>
        <taxon>Homoserinimonas</taxon>
    </lineage>
</organism>
<dbReference type="AlphaFoldDB" id="A0A2U1T1R0"/>
<dbReference type="EMBL" id="QEEX01000001">
    <property type="protein sequence ID" value="PWB97821.1"/>
    <property type="molecule type" value="Genomic_DNA"/>
</dbReference>
<gene>
    <name evidence="1" type="ORF">DF220_08240</name>
</gene>
<keyword evidence="2" id="KW-1185">Reference proteome</keyword>
<sequence length="562" mass="62353">MPTRTDREVPRRKIADHRGVHINFITAATVEPTGSISLETRGRRAPMTLKRLGHGAIGDQLGQALLRSLHINGGTWTSSETVRTHAHLAATFARWLRDEAGIEDLSDRDLSPRLVWEGIRCCARQGGGQRNLRTLLADAMPHLREDGDIYRDFLHARALPVDVHRIEGYSPDVARAIEEVARNQVADWYSRHRKVVGAVLGALPKDWLHLSVEDLVIRREFESSAFRIERGDLAAAMVLLALADDKGPNLATIQSYTSDSVERASEDAAFVNGVKARNRQVLRTPAPAGGLFSYGGLLEFVTAATRVDRHFRDHSEDFDRLLFIPTGGNTVMSAPDVNRWWRSTERTRVLATPNQIYPDLLSFRRLRKAALLRGRRHGHGIIGQRQASARLYLADAVPDVILIPGLLETQRSVTSYWRTRSAGIPRPNDAATETTPPEEIDRLLNAEKVMDVGVAACVSNGQSPIDPEKPCGLGPVACFMCPNGFRTPELIPGLIAAVEFTDNVRKYEPQEWLSGEAALLNQLARKTLAQFPQHQIDAASEEDITNSRALIACVYVETRIRG</sequence>
<comment type="caution">
    <text evidence="1">The sequence shown here is derived from an EMBL/GenBank/DDBJ whole genome shotgun (WGS) entry which is preliminary data.</text>
</comment>
<dbReference type="RefSeq" id="WP_108997711.1">
    <property type="nucleotide sequence ID" value="NZ_QEEX01000001.1"/>
</dbReference>
<accession>A0A2U1T1R0</accession>
<reference evidence="2" key="1">
    <citation type="submission" date="2018-04" db="EMBL/GenBank/DDBJ databases">
        <authorList>
            <person name="Liu S."/>
            <person name="Wang Z."/>
            <person name="Li J."/>
        </authorList>
    </citation>
    <scope>NUCLEOTIDE SEQUENCE [LARGE SCALE GENOMIC DNA]</scope>
    <source>
        <strain evidence="2">S1194</strain>
    </source>
</reference>
<evidence type="ECO:0000313" key="2">
    <source>
        <dbReference type="Proteomes" id="UP000244978"/>
    </source>
</evidence>
<dbReference type="Proteomes" id="UP000244978">
    <property type="component" value="Unassembled WGS sequence"/>
</dbReference>